<evidence type="ECO:0000313" key="2">
    <source>
        <dbReference type="Proteomes" id="UP000005926"/>
    </source>
</evidence>
<dbReference type="InterPro" id="IPR021321">
    <property type="entry name" value="DUF2922"/>
</dbReference>
<dbReference type="RefSeq" id="WP_005607495.1">
    <property type="nucleotide sequence ID" value="NZ_CP102283.1"/>
</dbReference>
<dbReference type="EMBL" id="ACKZ01000020">
    <property type="protein sequence ID" value="EEW37007.1"/>
    <property type="molecule type" value="Genomic_DNA"/>
</dbReference>
<evidence type="ECO:0000313" key="1">
    <source>
        <dbReference type="EMBL" id="EEW37007.1"/>
    </source>
</evidence>
<dbReference type="Pfam" id="PF11148">
    <property type="entry name" value="DUF2922"/>
    <property type="match status" value="1"/>
</dbReference>
<dbReference type="Proteomes" id="UP000005926">
    <property type="component" value="Unassembled WGS sequence"/>
</dbReference>
<sequence length="77" mass="9082">MTHHTFVEKKLHLRFKGSDRKTKNLIISRPKDKLKKDSANIAMESIIGAKLFEKDGVQLYEGRRDAYYKTRRVDVFL</sequence>
<dbReference type="GeneID" id="78411976"/>
<proteinExistence type="predicted"/>
<dbReference type="STRING" id="638301.HMPREF0444_1225"/>
<evidence type="ECO:0008006" key="3">
    <source>
        <dbReference type="Google" id="ProtNLM"/>
    </source>
</evidence>
<comment type="caution">
    <text evidence="1">The sequence shown here is derived from an EMBL/GenBank/DDBJ whole genome shotgun (WGS) entry which is preliminary data.</text>
</comment>
<name>C8NH30_9LACT</name>
<dbReference type="HOGENOM" id="CLU_181401_0_0_9"/>
<dbReference type="AlphaFoldDB" id="C8NH30"/>
<accession>C8NH30</accession>
<protein>
    <recommendedName>
        <fullName evidence="3">DUF2922 domain-containing protein</fullName>
    </recommendedName>
</protein>
<keyword evidence="2" id="KW-1185">Reference proteome</keyword>
<organism evidence="1 2">
    <name type="scientific">Granulicatella adiacens ATCC 49175</name>
    <dbReference type="NCBI Taxonomy" id="638301"/>
    <lineage>
        <taxon>Bacteria</taxon>
        <taxon>Bacillati</taxon>
        <taxon>Bacillota</taxon>
        <taxon>Bacilli</taxon>
        <taxon>Lactobacillales</taxon>
        <taxon>Carnobacteriaceae</taxon>
        <taxon>Granulicatella</taxon>
    </lineage>
</organism>
<reference evidence="1 2" key="1">
    <citation type="submission" date="2009-08" db="EMBL/GenBank/DDBJ databases">
        <authorList>
            <person name="Muzny D."/>
            <person name="Qin X."/>
            <person name="Deng J."/>
            <person name="Jiang H."/>
            <person name="Liu Y."/>
            <person name="Qu J."/>
            <person name="Song X.-Z."/>
            <person name="Zhang L."/>
            <person name="Thornton R."/>
            <person name="Coyle M."/>
            <person name="Francisco L."/>
            <person name="Jackson L."/>
            <person name="Javaid M."/>
            <person name="Korchina V."/>
            <person name="Kovar C."/>
            <person name="Mata R."/>
            <person name="Mathew T."/>
            <person name="Ngo R."/>
            <person name="Nguyen L."/>
            <person name="Nguyen N."/>
            <person name="Okwuonu G."/>
            <person name="Ongeri F."/>
            <person name="Pham C."/>
            <person name="Simmons D."/>
            <person name="Wilczek-Boney K."/>
            <person name="Hale W."/>
            <person name="Jakkamsetti A."/>
            <person name="Pham P."/>
            <person name="Ruth R."/>
            <person name="San Lucas F."/>
            <person name="Warren J."/>
            <person name="Zhang J."/>
            <person name="Zhao Z."/>
            <person name="Zhou C."/>
            <person name="Zhu D."/>
            <person name="Lee S."/>
            <person name="Bess C."/>
            <person name="Blankenburg K."/>
            <person name="Forbes L."/>
            <person name="Fu Q."/>
            <person name="Gubbala S."/>
            <person name="Hirani K."/>
            <person name="Jayaseelan J.C."/>
            <person name="Lara F."/>
            <person name="Munidasa M."/>
            <person name="Palculict T."/>
            <person name="Patil S."/>
            <person name="Pu L.-L."/>
            <person name="Saada N."/>
            <person name="Tang L."/>
            <person name="Weissenberger G."/>
            <person name="Zhu Y."/>
            <person name="Hemphill L."/>
            <person name="Shang Y."/>
            <person name="Youmans B."/>
            <person name="Ayvaz T."/>
            <person name="Ross M."/>
            <person name="Santibanez J."/>
            <person name="Aqrawi P."/>
            <person name="Gross S."/>
            <person name="Joshi V."/>
            <person name="Fowler G."/>
            <person name="Nazareth L."/>
            <person name="Reid J."/>
            <person name="Worley K."/>
            <person name="Petrosino J."/>
            <person name="Highlander S."/>
            <person name="Gibbs R."/>
        </authorList>
    </citation>
    <scope>NUCLEOTIDE SEQUENCE [LARGE SCALE GENOMIC DNA]</scope>
    <source>
        <strain evidence="1 2">ATCC 49175</strain>
    </source>
</reference>
<gene>
    <name evidence="1" type="ORF">HMPREF0444_1225</name>
</gene>